<evidence type="ECO:0000313" key="3">
    <source>
        <dbReference type="EMBL" id="KAG6478851.1"/>
    </source>
</evidence>
<keyword evidence="4" id="KW-1185">Reference proteome</keyword>
<reference evidence="3 4" key="1">
    <citation type="submission" date="2020-08" db="EMBL/GenBank/DDBJ databases">
        <title>Plant Genome Project.</title>
        <authorList>
            <person name="Zhang R.-G."/>
        </authorList>
    </citation>
    <scope>NUCLEOTIDE SEQUENCE [LARGE SCALE GENOMIC DNA]</scope>
    <source>
        <tissue evidence="3">Rhizome</tissue>
    </source>
</reference>
<proteinExistence type="predicted"/>
<dbReference type="Pfam" id="PF05212">
    <property type="entry name" value="DUF707"/>
    <property type="match status" value="1"/>
</dbReference>
<keyword evidence="2" id="KW-1133">Transmembrane helix</keyword>
<dbReference type="EMBL" id="JACMSC010000017">
    <property type="protein sequence ID" value="KAG6478851.1"/>
    <property type="molecule type" value="Genomic_DNA"/>
</dbReference>
<gene>
    <name evidence="3" type="ORF">ZIOFF_062296</name>
</gene>
<dbReference type="Proteomes" id="UP000734854">
    <property type="component" value="Unassembled WGS sequence"/>
</dbReference>
<comment type="caution">
    <text evidence="3">The sequence shown here is derived from an EMBL/GenBank/DDBJ whole genome shotgun (WGS) entry which is preliminary data.</text>
</comment>
<evidence type="ECO:0000313" key="4">
    <source>
        <dbReference type="Proteomes" id="UP000734854"/>
    </source>
</evidence>
<protein>
    <submittedName>
        <fullName evidence="3">Uncharacterized protein</fullName>
    </submittedName>
</protein>
<organism evidence="3 4">
    <name type="scientific">Zingiber officinale</name>
    <name type="common">Ginger</name>
    <name type="synonym">Amomum zingiber</name>
    <dbReference type="NCBI Taxonomy" id="94328"/>
    <lineage>
        <taxon>Eukaryota</taxon>
        <taxon>Viridiplantae</taxon>
        <taxon>Streptophyta</taxon>
        <taxon>Embryophyta</taxon>
        <taxon>Tracheophyta</taxon>
        <taxon>Spermatophyta</taxon>
        <taxon>Magnoliopsida</taxon>
        <taxon>Liliopsida</taxon>
        <taxon>Zingiberales</taxon>
        <taxon>Zingiberaceae</taxon>
        <taxon>Zingiber</taxon>
    </lineage>
</organism>
<feature type="transmembrane region" description="Helical" evidence="2">
    <location>
        <begin position="75"/>
        <end position="95"/>
    </location>
</feature>
<evidence type="ECO:0000256" key="2">
    <source>
        <dbReference type="SAM" id="Phobius"/>
    </source>
</evidence>
<feature type="region of interest" description="Disordered" evidence="1">
    <location>
        <begin position="44"/>
        <end position="70"/>
    </location>
</feature>
<accession>A0A8J5F0W6</accession>
<keyword evidence="2" id="KW-0812">Transmembrane</keyword>
<feature type="compositionally biased region" description="Low complexity" evidence="1">
    <location>
        <begin position="234"/>
        <end position="246"/>
    </location>
</feature>
<feature type="region of interest" description="Disordered" evidence="1">
    <location>
        <begin position="201"/>
        <end position="246"/>
    </location>
</feature>
<keyword evidence="2" id="KW-0472">Membrane</keyword>
<dbReference type="AlphaFoldDB" id="A0A8J5F0W6"/>
<evidence type="ECO:0000256" key="1">
    <source>
        <dbReference type="SAM" id="MobiDB-lite"/>
    </source>
</evidence>
<sequence>MKGKGCSSSRNHRETRGTVEIAAAPLFSGFLRRWPPRSAFVVRSHHQGQKQRLLSPSLSSPERATGDRGPPPPPLHCIIVLLIALAILPLAWHLLHYRLGSLGIAAISRYATAIPAIRVTLYRGFSNLILISRAIQPFAIDLSSQSDLHLLRLDSSGRLVIRRGCSSSRNHRETRGTVEIAAAPLFSGFLRRWPPRSAFVVRSHHQGQKQRLLSPSLSSPERATGDRGPPPPSSSSQRGRLQRSPLSSAVTIAGLQRLPPLAPLAAATVAAVSGHQCHRPVQPRPALSPPAAAPVIYSDCRRLHPPSSRRPCKLVTCFGIKDLGLFPSCHVRWVEGMTPIFSRSAWHCVWHLIQVPHGAIPKLKKCTIHVFTGQNNPKLSG</sequence>
<dbReference type="InterPro" id="IPR007877">
    <property type="entry name" value="DUF707"/>
</dbReference>
<name>A0A8J5F0W6_ZINOF</name>